<evidence type="ECO:0000313" key="3">
    <source>
        <dbReference type="Proteomes" id="UP001205740"/>
    </source>
</evidence>
<gene>
    <name evidence="2" type="ORF">LX12_004267</name>
</gene>
<feature type="transmembrane region" description="Helical" evidence="1">
    <location>
        <begin position="32"/>
        <end position="52"/>
    </location>
</feature>
<name>A0ABT1H728_9NOCA</name>
<evidence type="ECO:0008006" key="4">
    <source>
        <dbReference type="Google" id="ProtNLM"/>
    </source>
</evidence>
<keyword evidence="1" id="KW-0812">Transmembrane</keyword>
<dbReference type="Proteomes" id="UP001205740">
    <property type="component" value="Unassembled WGS sequence"/>
</dbReference>
<reference evidence="2 3" key="1">
    <citation type="submission" date="2022-06" db="EMBL/GenBank/DDBJ databases">
        <title>Genomic Encyclopedia of Archaeal and Bacterial Type Strains, Phase II (KMG-II): from individual species to whole genera.</title>
        <authorList>
            <person name="Goeker M."/>
        </authorList>
    </citation>
    <scope>NUCLEOTIDE SEQUENCE [LARGE SCALE GENOMIC DNA]</scope>
    <source>
        <strain evidence="2 3">DSM 45037</strain>
    </source>
</reference>
<organism evidence="2 3">
    <name type="scientific">Williamsia serinedens</name>
    <dbReference type="NCBI Taxonomy" id="391736"/>
    <lineage>
        <taxon>Bacteria</taxon>
        <taxon>Bacillati</taxon>
        <taxon>Actinomycetota</taxon>
        <taxon>Actinomycetes</taxon>
        <taxon>Mycobacteriales</taxon>
        <taxon>Nocardiaceae</taxon>
        <taxon>Williamsia</taxon>
    </lineage>
</organism>
<dbReference type="RefSeq" id="WP_253656627.1">
    <property type="nucleotide sequence ID" value="NZ_BAAAOE010000002.1"/>
</dbReference>
<evidence type="ECO:0000313" key="2">
    <source>
        <dbReference type="EMBL" id="MCP2163054.1"/>
    </source>
</evidence>
<comment type="caution">
    <text evidence="2">The sequence shown here is derived from an EMBL/GenBank/DDBJ whole genome shotgun (WGS) entry which is preliminary data.</text>
</comment>
<proteinExistence type="predicted"/>
<keyword evidence="1" id="KW-1133">Transmembrane helix</keyword>
<sequence>MIRSTVHTTASDGIEINPKEPSAVADFLHGGLYAWVAMIVVGVLIVPALVAVRRGGLVQSGDPRVATGYIAAAVLILAGVLLVMLSV</sequence>
<keyword evidence="3" id="KW-1185">Reference proteome</keyword>
<evidence type="ECO:0000256" key="1">
    <source>
        <dbReference type="SAM" id="Phobius"/>
    </source>
</evidence>
<protein>
    <recommendedName>
        <fullName evidence="4">DUF4190 domain-containing protein</fullName>
    </recommendedName>
</protein>
<feature type="transmembrane region" description="Helical" evidence="1">
    <location>
        <begin position="64"/>
        <end position="85"/>
    </location>
</feature>
<accession>A0ABT1H728</accession>
<keyword evidence="1" id="KW-0472">Membrane</keyword>
<dbReference type="EMBL" id="JAMTCG010000011">
    <property type="protein sequence ID" value="MCP2163054.1"/>
    <property type="molecule type" value="Genomic_DNA"/>
</dbReference>